<organism evidence="1">
    <name type="scientific">marine sediment metagenome</name>
    <dbReference type="NCBI Taxonomy" id="412755"/>
    <lineage>
        <taxon>unclassified sequences</taxon>
        <taxon>metagenomes</taxon>
        <taxon>ecological metagenomes</taxon>
    </lineage>
</organism>
<comment type="caution">
    <text evidence="1">The sequence shown here is derived from an EMBL/GenBank/DDBJ whole genome shotgun (WGS) entry which is preliminary data.</text>
</comment>
<gene>
    <name evidence="1" type="ORF">LCGC14_1883280</name>
</gene>
<dbReference type="EMBL" id="LAZR01019425">
    <property type="protein sequence ID" value="KKL92576.1"/>
    <property type="molecule type" value="Genomic_DNA"/>
</dbReference>
<reference evidence="1" key="1">
    <citation type="journal article" date="2015" name="Nature">
        <title>Complex archaea that bridge the gap between prokaryotes and eukaryotes.</title>
        <authorList>
            <person name="Spang A."/>
            <person name="Saw J.H."/>
            <person name="Jorgensen S.L."/>
            <person name="Zaremba-Niedzwiedzka K."/>
            <person name="Martijn J."/>
            <person name="Lind A.E."/>
            <person name="van Eijk R."/>
            <person name="Schleper C."/>
            <person name="Guy L."/>
            <person name="Ettema T.J."/>
        </authorList>
    </citation>
    <scope>NUCLEOTIDE SEQUENCE</scope>
</reference>
<dbReference type="Gene3D" id="3.10.150.10">
    <property type="entry name" value="DNA Polymerase III, subunit A, domain 2"/>
    <property type="match status" value="1"/>
</dbReference>
<evidence type="ECO:0008006" key="2">
    <source>
        <dbReference type="Google" id="ProtNLM"/>
    </source>
</evidence>
<name>A0A0F9GPY0_9ZZZZ</name>
<sequence>MIKLSRHEARALLAVSSTDAGRVNLNGVYLHGPTGTAVATDGHRLILRDPRGDFTAQDRSALVTRDAWETMCKVAKSADYEITIRAKGASVEIFNRKGESLGTLTLATRASTFPPYHQVIPADLKPGACAAVVNPAYLADAMASLSKAGCGEIAIKPGAKVLEPVGFYGHTEDGSWVYVLMPLRGNVAPFRQTREETAAQAA</sequence>
<protein>
    <recommendedName>
        <fullName evidence="2">DNA polymerase III beta sliding clamp central domain-containing protein</fullName>
    </recommendedName>
</protein>
<proteinExistence type="predicted"/>
<evidence type="ECO:0000313" key="1">
    <source>
        <dbReference type="EMBL" id="KKL92576.1"/>
    </source>
</evidence>
<dbReference type="AlphaFoldDB" id="A0A0F9GPY0"/>
<accession>A0A0F9GPY0</accession>